<dbReference type="EMBL" id="LAZR01000274">
    <property type="protein sequence ID" value="KKN77760.1"/>
    <property type="molecule type" value="Genomic_DNA"/>
</dbReference>
<gene>
    <name evidence="1" type="ORF">LCGC14_0357340</name>
</gene>
<dbReference type="AlphaFoldDB" id="A0A0F9T9A0"/>
<comment type="caution">
    <text evidence="1">The sequence shown here is derived from an EMBL/GenBank/DDBJ whole genome shotgun (WGS) entry which is preliminary data.</text>
</comment>
<proteinExistence type="predicted"/>
<sequence>MNRYHLVLIVRAADKPEQPGLLIRTGVTARDELTARKTALERAWGMGYIVLAFGEIRSRPLDKSF</sequence>
<reference evidence="1" key="1">
    <citation type="journal article" date="2015" name="Nature">
        <title>Complex archaea that bridge the gap between prokaryotes and eukaryotes.</title>
        <authorList>
            <person name="Spang A."/>
            <person name="Saw J.H."/>
            <person name="Jorgensen S.L."/>
            <person name="Zaremba-Niedzwiedzka K."/>
            <person name="Martijn J."/>
            <person name="Lind A.E."/>
            <person name="van Eijk R."/>
            <person name="Schleper C."/>
            <person name="Guy L."/>
            <person name="Ettema T.J."/>
        </authorList>
    </citation>
    <scope>NUCLEOTIDE SEQUENCE</scope>
</reference>
<evidence type="ECO:0000313" key="1">
    <source>
        <dbReference type="EMBL" id="KKN77760.1"/>
    </source>
</evidence>
<protein>
    <submittedName>
        <fullName evidence="1">Uncharacterized protein</fullName>
    </submittedName>
</protein>
<organism evidence="1">
    <name type="scientific">marine sediment metagenome</name>
    <dbReference type="NCBI Taxonomy" id="412755"/>
    <lineage>
        <taxon>unclassified sequences</taxon>
        <taxon>metagenomes</taxon>
        <taxon>ecological metagenomes</taxon>
    </lineage>
</organism>
<name>A0A0F9T9A0_9ZZZZ</name>
<accession>A0A0F9T9A0</accession>